<dbReference type="GO" id="GO:0046872">
    <property type="term" value="F:metal ion binding"/>
    <property type="evidence" value="ECO:0007669"/>
    <property type="project" value="UniProtKB-KW"/>
</dbReference>
<evidence type="ECO:0000313" key="5">
    <source>
        <dbReference type="Proteomes" id="UP000095492"/>
    </source>
</evidence>
<dbReference type="Proteomes" id="UP000095492">
    <property type="component" value="Unassembled WGS sequence"/>
</dbReference>
<accession>A0A173VET0</accession>
<protein>
    <recommendedName>
        <fullName evidence="2">Phosphoesterase</fullName>
        <ecNumber evidence="2">3.1.4.-</ecNumber>
    </recommendedName>
</protein>
<dbReference type="Pfam" id="PF12850">
    <property type="entry name" value="Metallophos_2"/>
    <property type="match status" value="1"/>
</dbReference>
<evidence type="ECO:0000256" key="1">
    <source>
        <dbReference type="ARBA" id="ARBA00008950"/>
    </source>
</evidence>
<comment type="similarity">
    <text evidence="1 2">Belongs to the metallophosphoesterase superfamily. YfcE family.</text>
</comment>
<dbReference type="GO" id="GO:0016787">
    <property type="term" value="F:hydrolase activity"/>
    <property type="evidence" value="ECO:0007669"/>
    <property type="project" value="UniProtKB-UniRule"/>
</dbReference>
<gene>
    <name evidence="4" type="primary">yfcE</name>
    <name evidence="4" type="ORF">ERS852448_02840</name>
</gene>
<evidence type="ECO:0000259" key="3">
    <source>
        <dbReference type="Pfam" id="PF12850"/>
    </source>
</evidence>
<dbReference type="AlphaFoldDB" id="A0A173VET0"/>
<name>A0A173VET0_EUBRA</name>
<evidence type="ECO:0000313" key="4">
    <source>
        <dbReference type="EMBL" id="CUN25544.1"/>
    </source>
</evidence>
<dbReference type="EC" id="3.1.4.-" evidence="2"/>
<dbReference type="InterPro" id="IPR024654">
    <property type="entry name" value="Calcineurin-like_PHP_lpxH"/>
</dbReference>
<reference evidence="4 5" key="1">
    <citation type="submission" date="2015-09" db="EMBL/GenBank/DDBJ databases">
        <authorList>
            <consortium name="Pathogen Informatics"/>
        </authorList>
    </citation>
    <scope>NUCLEOTIDE SEQUENCE [LARGE SCALE GENOMIC DNA]</scope>
    <source>
        <strain evidence="4 5">2789STDY5608891</strain>
    </source>
</reference>
<comment type="cofactor">
    <cofactor evidence="2">
        <name>a divalent metal cation</name>
        <dbReference type="ChEBI" id="CHEBI:60240"/>
    </cofactor>
</comment>
<dbReference type="EMBL" id="CYYA01000028">
    <property type="protein sequence ID" value="CUN25544.1"/>
    <property type="molecule type" value="Genomic_DNA"/>
</dbReference>
<dbReference type="InterPro" id="IPR000979">
    <property type="entry name" value="Phosphodiesterase_MJ0936/Vps29"/>
</dbReference>
<dbReference type="SUPFAM" id="SSF56300">
    <property type="entry name" value="Metallo-dependent phosphatases"/>
    <property type="match status" value="1"/>
</dbReference>
<feature type="domain" description="Calcineurin-like phosphoesterase" evidence="3">
    <location>
        <begin position="1"/>
        <end position="161"/>
    </location>
</feature>
<dbReference type="PANTHER" id="PTHR11124">
    <property type="entry name" value="VACUOLAR SORTING PROTEIN VPS29"/>
    <property type="match status" value="1"/>
</dbReference>
<keyword evidence="4" id="KW-0378">Hydrolase</keyword>
<keyword evidence="2" id="KW-0479">Metal-binding</keyword>
<proteinExistence type="inferred from homology"/>
<dbReference type="GeneID" id="97390861"/>
<dbReference type="Gene3D" id="3.60.21.10">
    <property type="match status" value="1"/>
</dbReference>
<sequence>MKWMIASDIHGSAYYCRELLEAYSREKADRLLLLGDILYHGPRNDLPKDYNPKEVIALLNQHKQDILCVRGNCDTEVDQMVLEFPVLADYCVIADEKNVIYATHGHHFNEGNLPPLQKGDILLNGHTHVPKCVEHPDYIYMNPGSVSIPKEESWHGYMIYENGKFIWKNLQGTEQMRYCFN</sequence>
<dbReference type="STRING" id="39490.ERS852448_02840"/>
<dbReference type="NCBIfam" id="NF006988">
    <property type="entry name" value="PRK09453.1"/>
    <property type="match status" value="1"/>
</dbReference>
<dbReference type="OrthoDB" id="9800565at2"/>
<dbReference type="RefSeq" id="WP_022035650.1">
    <property type="nucleotide sequence ID" value="NZ_CBCTYR010000032.1"/>
</dbReference>
<dbReference type="NCBIfam" id="TIGR00040">
    <property type="entry name" value="yfcE"/>
    <property type="match status" value="1"/>
</dbReference>
<evidence type="ECO:0000256" key="2">
    <source>
        <dbReference type="RuleBase" id="RU362039"/>
    </source>
</evidence>
<organism evidence="4 5">
    <name type="scientific">Eubacterium ramulus</name>
    <dbReference type="NCBI Taxonomy" id="39490"/>
    <lineage>
        <taxon>Bacteria</taxon>
        <taxon>Bacillati</taxon>
        <taxon>Bacillota</taxon>
        <taxon>Clostridia</taxon>
        <taxon>Eubacteriales</taxon>
        <taxon>Eubacteriaceae</taxon>
        <taxon>Eubacterium</taxon>
    </lineage>
</organism>
<dbReference type="InterPro" id="IPR029052">
    <property type="entry name" value="Metallo-depent_PP-like"/>
</dbReference>